<organism evidence="1 2">
    <name type="scientific">Sphaerobolus stellatus (strain SS14)</name>
    <dbReference type="NCBI Taxonomy" id="990650"/>
    <lineage>
        <taxon>Eukaryota</taxon>
        <taxon>Fungi</taxon>
        <taxon>Dikarya</taxon>
        <taxon>Basidiomycota</taxon>
        <taxon>Agaricomycotina</taxon>
        <taxon>Agaricomycetes</taxon>
        <taxon>Phallomycetidae</taxon>
        <taxon>Geastrales</taxon>
        <taxon>Sphaerobolaceae</taxon>
        <taxon>Sphaerobolus</taxon>
    </lineage>
</organism>
<sequence>MDKSQINEWSFNMVDIINESVPNAPVVEIDTPLAETIPSIEETTVEAPYDEVFSDSAAETPSEGESTEVTEAIDEKKNYLLEGPLSHRPSTRFRQMLARPGIIVSTTP</sequence>
<protein>
    <submittedName>
        <fullName evidence="1">Uncharacterized protein</fullName>
    </submittedName>
</protein>
<dbReference type="Proteomes" id="UP000054279">
    <property type="component" value="Unassembled WGS sequence"/>
</dbReference>
<dbReference type="EMBL" id="KN837286">
    <property type="protein sequence ID" value="KIJ29262.1"/>
    <property type="molecule type" value="Genomic_DNA"/>
</dbReference>
<gene>
    <name evidence="1" type="ORF">M422DRAFT_269336</name>
</gene>
<evidence type="ECO:0000313" key="1">
    <source>
        <dbReference type="EMBL" id="KIJ29262.1"/>
    </source>
</evidence>
<dbReference type="HOGENOM" id="CLU_2198669_0_0_1"/>
<reference evidence="1 2" key="1">
    <citation type="submission" date="2014-06" db="EMBL/GenBank/DDBJ databases">
        <title>Evolutionary Origins and Diversification of the Mycorrhizal Mutualists.</title>
        <authorList>
            <consortium name="DOE Joint Genome Institute"/>
            <consortium name="Mycorrhizal Genomics Consortium"/>
            <person name="Kohler A."/>
            <person name="Kuo A."/>
            <person name="Nagy L.G."/>
            <person name="Floudas D."/>
            <person name="Copeland A."/>
            <person name="Barry K.W."/>
            <person name="Cichocki N."/>
            <person name="Veneault-Fourrey C."/>
            <person name="LaButti K."/>
            <person name="Lindquist E.A."/>
            <person name="Lipzen A."/>
            <person name="Lundell T."/>
            <person name="Morin E."/>
            <person name="Murat C."/>
            <person name="Riley R."/>
            <person name="Ohm R."/>
            <person name="Sun H."/>
            <person name="Tunlid A."/>
            <person name="Henrissat B."/>
            <person name="Grigoriev I.V."/>
            <person name="Hibbett D.S."/>
            <person name="Martin F."/>
        </authorList>
    </citation>
    <scope>NUCLEOTIDE SEQUENCE [LARGE SCALE GENOMIC DNA]</scope>
    <source>
        <strain evidence="1 2">SS14</strain>
    </source>
</reference>
<evidence type="ECO:0000313" key="2">
    <source>
        <dbReference type="Proteomes" id="UP000054279"/>
    </source>
</evidence>
<dbReference type="AlphaFoldDB" id="A0A0C9UK52"/>
<proteinExistence type="predicted"/>
<name>A0A0C9UK52_SPHS4</name>
<keyword evidence="2" id="KW-1185">Reference proteome</keyword>
<accession>A0A0C9UK52</accession>